<dbReference type="Gene3D" id="3.40.190.10">
    <property type="entry name" value="Periplasmic binding protein-like II"/>
    <property type="match status" value="1"/>
</dbReference>
<reference evidence="4" key="1">
    <citation type="submission" date="2017-02" db="EMBL/GenBank/DDBJ databases">
        <title>Complete genome sequence of Cupriavidus necator strain NH9, a 3-chlorobenzoate degrader.</title>
        <authorList>
            <person name="Moriuchi R."/>
            <person name="Dohra H."/>
            <person name="Ogawa N."/>
        </authorList>
    </citation>
    <scope>NUCLEOTIDE SEQUENCE [LARGE SCALE GENOMIC DNA]</scope>
    <source>
        <strain evidence="4">NH9</strain>
    </source>
</reference>
<dbReference type="AlphaFoldDB" id="A0A1U9UXZ4"/>
<accession>A0A1U9UXZ4</accession>
<evidence type="ECO:0000313" key="3">
    <source>
        <dbReference type="EMBL" id="AQV97277.1"/>
    </source>
</evidence>
<sequence>MNRTSVFARALLTAGLAMLCLASHAQAQAQAQAQTYPSRPVKLVSPYGAGGSNDISARILAEALGHKLGQQVVVENKPGAGTRLATEQVAHAAPDGYTLLWAAAPFAINTAAGIAQRYDVHKDFVPVGPRVLGPVFLIVNASSPARTVADFVRMARDKPEGVTLASPGAGSGPHLSAELFGQVGKFKLLNVHYRGDATAYTELLAGRADATLTAITSALPFIKAGKLRVLAVASEQRSPVYPDAPTFAEQGYPGMVGYGWFGLVAPAGTPPAVAERLNREASAVLADADIRQKLLGLGLEPHPEPGSAFSAFIDQEIGKWGKLIKARGIRLE</sequence>
<keyword evidence="2" id="KW-0732">Signal</keyword>
<evidence type="ECO:0000256" key="1">
    <source>
        <dbReference type="ARBA" id="ARBA00006987"/>
    </source>
</evidence>
<dbReference type="Proteomes" id="UP000189627">
    <property type="component" value="Chromosome 2"/>
</dbReference>
<dbReference type="EMBL" id="CP017758">
    <property type="protein sequence ID" value="AQV97277.1"/>
    <property type="molecule type" value="Genomic_DNA"/>
</dbReference>
<dbReference type="InterPro" id="IPR005064">
    <property type="entry name" value="BUG"/>
</dbReference>
<dbReference type="CDD" id="cd07012">
    <property type="entry name" value="PBP2_Bug_TTT"/>
    <property type="match status" value="1"/>
</dbReference>
<evidence type="ECO:0000256" key="2">
    <source>
        <dbReference type="SAM" id="SignalP"/>
    </source>
</evidence>
<feature type="chain" id="PRO_5010707267" evidence="2">
    <location>
        <begin position="28"/>
        <end position="332"/>
    </location>
</feature>
<dbReference type="KEGG" id="cuh:BJN34_25795"/>
<dbReference type="PIRSF" id="PIRSF017082">
    <property type="entry name" value="YflP"/>
    <property type="match status" value="1"/>
</dbReference>
<dbReference type="OrthoDB" id="8678477at2"/>
<dbReference type="PANTHER" id="PTHR42928">
    <property type="entry name" value="TRICARBOXYLATE-BINDING PROTEIN"/>
    <property type="match status" value="1"/>
</dbReference>
<dbReference type="PANTHER" id="PTHR42928:SF5">
    <property type="entry name" value="BLR1237 PROTEIN"/>
    <property type="match status" value="1"/>
</dbReference>
<dbReference type="Pfam" id="PF03401">
    <property type="entry name" value="TctC"/>
    <property type="match status" value="1"/>
</dbReference>
<feature type="signal peptide" evidence="2">
    <location>
        <begin position="1"/>
        <end position="27"/>
    </location>
</feature>
<dbReference type="Gene3D" id="3.40.190.150">
    <property type="entry name" value="Bordetella uptake gene, domain 1"/>
    <property type="match status" value="1"/>
</dbReference>
<comment type="similarity">
    <text evidence="1">Belongs to the UPF0065 (bug) family.</text>
</comment>
<gene>
    <name evidence="3" type="ORF">BJN34_25795</name>
</gene>
<organism evidence="3 4">
    <name type="scientific">Cupriavidus necator</name>
    <name type="common">Alcaligenes eutrophus</name>
    <name type="synonym">Ralstonia eutropha</name>
    <dbReference type="NCBI Taxonomy" id="106590"/>
    <lineage>
        <taxon>Bacteria</taxon>
        <taxon>Pseudomonadati</taxon>
        <taxon>Pseudomonadota</taxon>
        <taxon>Betaproteobacteria</taxon>
        <taxon>Burkholderiales</taxon>
        <taxon>Burkholderiaceae</taxon>
        <taxon>Cupriavidus</taxon>
    </lineage>
</organism>
<dbReference type="InterPro" id="IPR042100">
    <property type="entry name" value="Bug_dom1"/>
</dbReference>
<protein>
    <submittedName>
        <fullName evidence="3">ABC transporter substrate-binding protein</fullName>
    </submittedName>
</protein>
<dbReference type="RefSeq" id="WP_078199658.1">
    <property type="nucleotide sequence ID" value="NZ_CP017758.1"/>
</dbReference>
<proteinExistence type="inferred from homology"/>
<name>A0A1U9UXZ4_CUPNE</name>
<dbReference type="SUPFAM" id="SSF53850">
    <property type="entry name" value="Periplasmic binding protein-like II"/>
    <property type="match status" value="1"/>
</dbReference>
<evidence type="ECO:0000313" key="4">
    <source>
        <dbReference type="Proteomes" id="UP000189627"/>
    </source>
</evidence>